<keyword evidence="1" id="KW-0677">Repeat</keyword>
<comment type="caution">
    <text evidence="3">The sequence shown here is derived from an EMBL/GenBank/DDBJ whole genome shotgun (WGS) entry which is preliminary data.</text>
</comment>
<dbReference type="NCBIfam" id="TIGR00756">
    <property type="entry name" value="PPR"/>
    <property type="match status" value="2"/>
</dbReference>
<dbReference type="InterPro" id="IPR046960">
    <property type="entry name" value="PPR_At4g14850-like_plant"/>
</dbReference>
<sequence>MRHHSLFNTLSQYTRQKNLQRGRILHAHIIETASSSCIYLANSLVNFYAKCGHLLEARLVFEQIQDKDLVSWNCLLNGYSQQGLKGSSLVMELFQRMRAENAFPDARTFAGVFTAASNLLDASGGRQAHVLVVKTACFSDVFVGSSLLNMYCKVGLIYEARKVFDRMPERNSVSWATMISGYATQRLAGEALGIFESMRWEEEGCE</sequence>
<accession>A0AAP0S253</accession>
<keyword evidence="4" id="KW-1185">Reference proteome</keyword>
<reference evidence="3 4" key="1">
    <citation type="journal article" date="2024" name="Plant J.">
        <title>Genome sequences and population genomics reveal climatic adaptation and genomic divergence between two closely related sweetgum species.</title>
        <authorList>
            <person name="Xu W.Q."/>
            <person name="Ren C.Q."/>
            <person name="Zhang X.Y."/>
            <person name="Comes H.P."/>
            <person name="Liu X.H."/>
            <person name="Li Y.G."/>
            <person name="Kettle C.J."/>
            <person name="Jalonen R."/>
            <person name="Gaisberger H."/>
            <person name="Ma Y.Z."/>
            <person name="Qiu Y.X."/>
        </authorList>
    </citation>
    <scope>NUCLEOTIDE SEQUENCE [LARGE SCALE GENOMIC DNA]</scope>
    <source>
        <strain evidence="3">Hangzhou</strain>
    </source>
</reference>
<dbReference type="Gene3D" id="1.25.40.10">
    <property type="entry name" value="Tetratricopeptide repeat domain"/>
    <property type="match status" value="2"/>
</dbReference>
<proteinExistence type="predicted"/>
<dbReference type="PANTHER" id="PTHR47926">
    <property type="entry name" value="PENTATRICOPEPTIDE REPEAT-CONTAINING PROTEIN"/>
    <property type="match status" value="1"/>
</dbReference>
<evidence type="ECO:0000256" key="2">
    <source>
        <dbReference type="PROSITE-ProRule" id="PRU00708"/>
    </source>
</evidence>
<organism evidence="3 4">
    <name type="scientific">Liquidambar formosana</name>
    <name type="common">Formosan gum</name>
    <dbReference type="NCBI Taxonomy" id="63359"/>
    <lineage>
        <taxon>Eukaryota</taxon>
        <taxon>Viridiplantae</taxon>
        <taxon>Streptophyta</taxon>
        <taxon>Embryophyta</taxon>
        <taxon>Tracheophyta</taxon>
        <taxon>Spermatophyta</taxon>
        <taxon>Magnoliopsida</taxon>
        <taxon>eudicotyledons</taxon>
        <taxon>Gunneridae</taxon>
        <taxon>Pentapetalae</taxon>
        <taxon>Saxifragales</taxon>
        <taxon>Altingiaceae</taxon>
        <taxon>Liquidambar</taxon>
    </lineage>
</organism>
<dbReference type="GO" id="GO:0003723">
    <property type="term" value="F:RNA binding"/>
    <property type="evidence" value="ECO:0007669"/>
    <property type="project" value="InterPro"/>
</dbReference>
<feature type="repeat" description="PPR" evidence="2">
    <location>
        <begin position="140"/>
        <end position="174"/>
    </location>
</feature>
<dbReference type="AlphaFoldDB" id="A0AAP0S253"/>
<evidence type="ECO:0000313" key="4">
    <source>
        <dbReference type="Proteomes" id="UP001415857"/>
    </source>
</evidence>
<name>A0AAP0S253_LIQFO</name>
<protein>
    <recommendedName>
        <fullName evidence="5">Pentatricopeptide repeat-containing protein</fullName>
    </recommendedName>
</protein>
<dbReference type="Proteomes" id="UP001415857">
    <property type="component" value="Unassembled WGS sequence"/>
</dbReference>
<gene>
    <name evidence="3" type="ORF">L1049_014554</name>
</gene>
<dbReference type="InterPro" id="IPR002885">
    <property type="entry name" value="PPR_rpt"/>
</dbReference>
<dbReference type="GO" id="GO:0009451">
    <property type="term" value="P:RNA modification"/>
    <property type="evidence" value="ECO:0007669"/>
    <property type="project" value="InterPro"/>
</dbReference>
<dbReference type="PROSITE" id="PS51375">
    <property type="entry name" value="PPR"/>
    <property type="match status" value="2"/>
</dbReference>
<evidence type="ECO:0000313" key="3">
    <source>
        <dbReference type="EMBL" id="KAK9286171.1"/>
    </source>
</evidence>
<dbReference type="EMBL" id="JBBPBK010000004">
    <property type="protein sequence ID" value="KAK9286171.1"/>
    <property type="molecule type" value="Genomic_DNA"/>
</dbReference>
<feature type="repeat" description="PPR" evidence="2">
    <location>
        <begin position="68"/>
        <end position="104"/>
    </location>
</feature>
<evidence type="ECO:0000256" key="1">
    <source>
        <dbReference type="ARBA" id="ARBA00022737"/>
    </source>
</evidence>
<dbReference type="InterPro" id="IPR011990">
    <property type="entry name" value="TPR-like_helical_dom_sf"/>
</dbReference>
<evidence type="ECO:0008006" key="5">
    <source>
        <dbReference type="Google" id="ProtNLM"/>
    </source>
</evidence>
<dbReference type="Pfam" id="PF01535">
    <property type="entry name" value="PPR"/>
    <property type="match status" value="4"/>
</dbReference>
<dbReference type="FunFam" id="1.25.40.10:FF:001323">
    <property type="entry name" value="Pentatricopeptide repeat-containing protein At2g33680"/>
    <property type="match status" value="1"/>
</dbReference>